<comment type="subcellular location">
    <subcellularLocation>
        <location evidence="2">Endoplasmic reticulum membrane</location>
        <topology evidence="2">Single-pass membrane protein</topology>
    </subcellularLocation>
</comment>
<dbReference type="InterPro" id="IPR050477">
    <property type="entry name" value="GrpII_AminoAcid_Decarb"/>
</dbReference>
<protein>
    <recommendedName>
        <fullName evidence="14">sphinganine-1-phosphate aldolase</fullName>
        <ecNumber evidence="14">4.1.2.27</ecNumber>
    </recommendedName>
    <alternativeName>
        <fullName evidence="15">Sphingosine-1-phosphate aldolase</fullName>
    </alternativeName>
</protein>
<dbReference type="FunFam" id="3.40.640.10:FF:000020">
    <property type="entry name" value="sphingosine-1-phosphate lyase 1"/>
    <property type="match status" value="1"/>
</dbReference>
<dbReference type="InterPro" id="IPR015424">
    <property type="entry name" value="PyrdxlP-dep_Trfase"/>
</dbReference>
<evidence type="ECO:0000256" key="9">
    <source>
        <dbReference type="ARBA" id="ARBA00022989"/>
    </source>
</evidence>
<dbReference type="GO" id="GO:0019752">
    <property type="term" value="P:carboxylic acid metabolic process"/>
    <property type="evidence" value="ECO:0007669"/>
    <property type="project" value="InterPro"/>
</dbReference>
<evidence type="ECO:0000256" key="16">
    <source>
        <dbReference type="PIRSR" id="PIRSR602129-50"/>
    </source>
</evidence>
<reference evidence="18" key="1">
    <citation type="submission" date="2021-04" db="EMBL/GenBank/DDBJ databases">
        <authorList>
            <person name="Cornetti L."/>
        </authorList>
    </citation>
    <scope>NUCLEOTIDE SEQUENCE</scope>
</reference>
<evidence type="ECO:0000256" key="10">
    <source>
        <dbReference type="ARBA" id="ARBA00023098"/>
    </source>
</evidence>
<organism evidence="18">
    <name type="scientific">Evadne anonyx</name>
    <dbReference type="NCBI Taxonomy" id="141404"/>
    <lineage>
        <taxon>Eukaryota</taxon>
        <taxon>Metazoa</taxon>
        <taxon>Ecdysozoa</taxon>
        <taxon>Arthropoda</taxon>
        <taxon>Crustacea</taxon>
        <taxon>Branchiopoda</taxon>
        <taxon>Diplostraca</taxon>
        <taxon>Cladocera</taxon>
        <taxon>Onychopoda</taxon>
        <taxon>Podonidae</taxon>
        <taxon>Evadne</taxon>
    </lineage>
</organism>
<dbReference type="EC" id="4.1.2.27" evidence="14"/>
<dbReference type="EMBL" id="OC985822">
    <property type="protein sequence ID" value="CAG4642477.1"/>
    <property type="molecule type" value="Genomic_DNA"/>
</dbReference>
<keyword evidence="11" id="KW-0472">Membrane</keyword>
<evidence type="ECO:0000256" key="5">
    <source>
        <dbReference type="ARBA" id="ARBA00022692"/>
    </source>
</evidence>
<dbReference type="GO" id="GO:0030170">
    <property type="term" value="F:pyridoxal phosphate binding"/>
    <property type="evidence" value="ECO:0007669"/>
    <property type="project" value="InterPro"/>
</dbReference>
<gene>
    <name evidence="18" type="primary">EOG090X051L</name>
</gene>
<keyword evidence="10" id="KW-0443">Lipid metabolism</keyword>
<keyword evidence="9" id="KW-1133">Transmembrane helix</keyword>
<evidence type="ECO:0000256" key="12">
    <source>
        <dbReference type="ARBA" id="ARBA00023239"/>
    </source>
</evidence>
<evidence type="ECO:0000256" key="8">
    <source>
        <dbReference type="ARBA" id="ARBA00022919"/>
    </source>
</evidence>
<dbReference type="Gene3D" id="3.90.1150.10">
    <property type="entry name" value="Aspartate Aminotransferase, domain 1"/>
    <property type="match status" value="1"/>
</dbReference>
<dbReference type="GO" id="GO:0008117">
    <property type="term" value="F:sphinganine-1-phosphate aldolase activity"/>
    <property type="evidence" value="ECO:0007669"/>
    <property type="project" value="UniProtKB-EC"/>
</dbReference>
<proteinExistence type="inferred from homology"/>
<comment type="cofactor">
    <cofactor evidence="1 16 17">
        <name>pyridoxal 5'-phosphate</name>
        <dbReference type="ChEBI" id="CHEBI:597326"/>
    </cofactor>
</comment>
<evidence type="ECO:0000256" key="15">
    <source>
        <dbReference type="ARBA" id="ARBA00042568"/>
    </source>
</evidence>
<comment type="similarity">
    <text evidence="13">Belongs to the group II decarboxylase family. Sphingosine-1-phosphate lyase subfamily.</text>
</comment>
<evidence type="ECO:0000256" key="17">
    <source>
        <dbReference type="RuleBase" id="RU000382"/>
    </source>
</evidence>
<dbReference type="GO" id="GO:0030149">
    <property type="term" value="P:sphingolipid catabolic process"/>
    <property type="evidence" value="ECO:0007669"/>
    <property type="project" value="TreeGrafter"/>
</dbReference>
<evidence type="ECO:0000256" key="1">
    <source>
        <dbReference type="ARBA" id="ARBA00001933"/>
    </source>
</evidence>
<keyword evidence="12 17" id="KW-0456">Lyase</keyword>
<keyword evidence="8" id="KW-0746">Sphingolipid metabolism</keyword>
<evidence type="ECO:0000256" key="7">
    <source>
        <dbReference type="ARBA" id="ARBA00022898"/>
    </source>
</evidence>
<evidence type="ECO:0000256" key="4">
    <source>
        <dbReference type="ARBA" id="ARBA00004991"/>
    </source>
</evidence>
<dbReference type="InterPro" id="IPR015421">
    <property type="entry name" value="PyrdxlP-dep_Trfase_major"/>
</dbReference>
<dbReference type="PANTHER" id="PTHR42735">
    <property type="match status" value="1"/>
</dbReference>
<evidence type="ECO:0000256" key="3">
    <source>
        <dbReference type="ARBA" id="ARBA00004760"/>
    </source>
</evidence>
<keyword evidence="7 16" id="KW-0663">Pyridoxal phosphate</keyword>
<comment type="pathway">
    <text evidence="3">Lipid metabolism; sphingolipid metabolism.</text>
</comment>
<dbReference type="Gene3D" id="3.40.640.10">
    <property type="entry name" value="Type I PLP-dependent aspartate aminotransferase-like (Major domain)"/>
    <property type="match status" value="1"/>
</dbReference>
<evidence type="ECO:0000313" key="18">
    <source>
        <dbReference type="EMBL" id="CAG4642477.1"/>
    </source>
</evidence>
<dbReference type="PANTHER" id="PTHR42735:SF6">
    <property type="entry name" value="SPHINGOSINE-1-PHOSPHATE LYASE 1"/>
    <property type="match status" value="1"/>
</dbReference>
<evidence type="ECO:0000256" key="2">
    <source>
        <dbReference type="ARBA" id="ARBA00004389"/>
    </source>
</evidence>
<dbReference type="SUPFAM" id="SSF53383">
    <property type="entry name" value="PLP-dependent transferases"/>
    <property type="match status" value="1"/>
</dbReference>
<keyword evidence="5" id="KW-0812">Transmembrane</keyword>
<dbReference type="AlphaFoldDB" id="A0A9N6WXK8"/>
<sequence length="438" mass="49084">MLPNMGFNLGLDKLNLVIEEKCKDVAPWKIIGVTAVTTYSIMWIQDFLSDEELSVTERAKRYAFSWIRAIPMVKRKVEEESISIRKSIENDMNKDLANCEVYYQLPKGGRSAEEVFAEANAYFMLGNSEWKKGSISGAVYNYNTEANKLYTDVFSLSALTNPLHPDVFPGIRKMEAEVIQMCIDMFHGGPNACGAMSSGGTESILLACKAYRDYARRVKGIRFPEIVAPTSAHAAFVKAAQVFRMRLVLVPVDPKTYKVDMKAMKKAINRKTCMLVGSAPGFPHGVMDPIVEIAALGKKYDIPVHVDACLGGFIIPFMEEAGYPLPLFDFRVDGVTSISLDSHKYGYAPKGTSIILYSDPLYRKYQFFFATEWSGGIYASPTFAGSRAGALVATCWAAMMYYGRSGYVEATKKIAETQRYIEHEYTTINFQFYYQLNL</sequence>
<evidence type="ECO:0000256" key="14">
    <source>
        <dbReference type="ARBA" id="ARBA00038965"/>
    </source>
</evidence>
<evidence type="ECO:0000256" key="13">
    <source>
        <dbReference type="ARBA" id="ARBA00038302"/>
    </source>
</evidence>
<dbReference type="Pfam" id="PF00282">
    <property type="entry name" value="Pyridoxal_deC"/>
    <property type="match status" value="1"/>
</dbReference>
<evidence type="ECO:0000256" key="11">
    <source>
        <dbReference type="ARBA" id="ARBA00023136"/>
    </source>
</evidence>
<dbReference type="GO" id="GO:0005789">
    <property type="term" value="C:endoplasmic reticulum membrane"/>
    <property type="evidence" value="ECO:0007669"/>
    <property type="project" value="UniProtKB-SubCell"/>
</dbReference>
<dbReference type="InterPro" id="IPR015422">
    <property type="entry name" value="PyrdxlP-dep_Trfase_small"/>
</dbReference>
<comment type="pathway">
    <text evidence="4">Sphingolipid metabolism.</text>
</comment>
<dbReference type="InterPro" id="IPR002129">
    <property type="entry name" value="PyrdxlP-dep_de-COase"/>
</dbReference>
<accession>A0A9N6WXK8</accession>
<keyword evidence="6" id="KW-0256">Endoplasmic reticulum</keyword>
<feature type="modified residue" description="N6-(pyridoxal phosphate)lysine" evidence="16">
    <location>
        <position position="344"/>
    </location>
</feature>
<evidence type="ECO:0000256" key="6">
    <source>
        <dbReference type="ARBA" id="ARBA00022824"/>
    </source>
</evidence>
<name>A0A9N6WXK8_9CRUS</name>